<dbReference type="Proteomes" id="UP000424527">
    <property type="component" value="Unassembled WGS sequence"/>
</dbReference>
<comment type="caution">
    <text evidence="2">The sequence shown here is derived from an EMBL/GenBank/DDBJ whole genome shotgun (WGS) entry which is preliminary data.</text>
</comment>
<dbReference type="GO" id="GO:0000149">
    <property type="term" value="F:SNARE binding"/>
    <property type="evidence" value="ECO:0007669"/>
    <property type="project" value="TreeGrafter"/>
</dbReference>
<dbReference type="PANTHER" id="PTHR21292">
    <property type="entry name" value="EXOCYST COMPLEX COMPONENT SEC6-RELATED"/>
    <property type="match status" value="1"/>
</dbReference>
<organism evidence="2 3">
    <name type="scientific">Larimichthys crocea</name>
    <name type="common">Large yellow croaker</name>
    <name type="synonym">Pseudosciaena crocea</name>
    <dbReference type="NCBI Taxonomy" id="215358"/>
    <lineage>
        <taxon>Eukaryota</taxon>
        <taxon>Metazoa</taxon>
        <taxon>Chordata</taxon>
        <taxon>Craniata</taxon>
        <taxon>Vertebrata</taxon>
        <taxon>Euteleostomi</taxon>
        <taxon>Actinopterygii</taxon>
        <taxon>Neopterygii</taxon>
        <taxon>Teleostei</taxon>
        <taxon>Neoteleostei</taxon>
        <taxon>Acanthomorphata</taxon>
        <taxon>Eupercaria</taxon>
        <taxon>Sciaenidae</taxon>
        <taxon>Larimichthys</taxon>
    </lineage>
</organism>
<dbReference type="InterPro" id="IPR010326">
    <property type="entry name" value="EXOC3/Sec6"/>
</dbReference>
<evidence type="ECO:0000313" key="2">
    <source>
        <dbReference type="EMBL" id="KAE8290329.1"/>
    </source>
</evidence>
<reference evidence="2 3" key="1">
    <citation type="submission" date="2019-07" db="EMBL/GenBank/DDBJ databases">
        <title>Chromosome genome assembly for large yellow croaker.</title>
        <authorList>
            <person name="Xiao S."/>
        </authorList>
    </citation>
    <scope>NUCLEOTIDE SEQUENCE [LARGE SCALE GENOMIC DNA]</scope>
    <source>
        <strain evidence="2">JMULYC20181020</strain>
        <tissue evidence="2">Muscle</tissue>
    </source>
</reference>
<feature type="compositionally biased region" description="Basic and acidic residues" evidence="1">
    <location>
        <begin position="306"/>
        <end position="316"/>
    </location>
</feature>
<evidence type="ECO:0000313" key="3">
    <source>
        <dbReference type="Proteomes" id="UP000424527"/>
    </source>
</evidence>
<dbReference type="GO" id="GO:0051601">
    <property type="term" value="P:exocyst localization"/>
    <property type="evidence" value="ECO:0007669"/>
    <property type="project" value="TreeGrafter"/>
</dbReference>
<keyword evidence="3" id="KW-1185">Reference proteome</keyword>
<protein>
    <submittedName>
        <fullName evidence="2">Uncharacterized protein</fullName>
    </submittedName>
</protein>
<dbReference type="PANTHER" id="PTHR21292:SF7">
    <property type="entry name" value="EXOCYST COMPLEX COMPONENT 3-LIKE 2"/>
    <property type="match status" value="1"/>
</dbReference>
<feature type="region of interest" description="Disordered" evidence="1">
    <location>
        <begin position="60"/>
        <end position="185"/>
    </location>
</feature>
<gene>
    <name evidence="2" type="ORF">D5F01_LYC12051</name>
</gene>
<name>A0A6G0IFP2_LARCR</name>
<evidence type="ECO:0000256" key="1">
    <source>
        <dbReference type="SAM" id="MobiDB-lite"/>
    </source>
</evidence>
<feature type="region of interest" description="Disordered" evidence="1">
    <location>
        <begin position="293"/>
        <end position="329"/>
    </location>
</feature>
<dbReference type="GO" id="GO:0006887">
    <property type="term" value="P:exocytosis"/>
    <property type="evidence" value="ECO:0007669"/>
    <property type="project" value="InterPro"/>
</dbReference>
<dbReference type="GO" id="GO:0000145">
    <property type="term" value="C:exocyst"/>
    <property type="evidence" value="ECO:0007669"/>
    <property type="project" value="InterPro"/>
</dbReference>
<dbReference type="EMBL" id="REGW02000011">
    <property type="protein sequence ID" value="KAE8290329.1"/>
    <property type="molecule type" value="Genomic_DNA"/>
</dbReference>
<dbReference type="AlphaFoldDB" id="A0A6G0IFP2"/>
<proteinExistence type="predicted"/>
<feature type="compositionally biased region" description="Low complexity" evidence="1">
    <location>
        <begin position="142"/>
        <end position="153"/>
    </location>
</feature>
<sequence>MDFNGHAADFYLSYLEEQVRSELGDSTAKITQTTQGRVSIDIQEDLLEEFLNELHAPKAGCEMTDKPTENSDQDSVSLKSNGRTPTNGATKQTLGMIQTLRKSIRRAAEKSPLSPGGKGSKVTPKTNTPGDDSSSQPPPSPSLSSGSPSTSPLKNIRGFFQKKEEDDADVPSQKSEGLKRSKTDPNIGATLLQRGADIRRSLRFGTKKDKDKNGKQDSLIPVAEHVLEEKEEEKEEEEVVWEEVEEAYTLPEMPHTPLSVMQINNLIQMEVLEEAHLNLLALRLEFNQERENAAGSRGPYYPGGGEESRGTRRPSEQLEGGLEGGGGEGVQVKVEKVHLEPREQNASWLAVHLGLLGKTIVEDLENVKKALRSSYPPSFKVFSTYVKSYHTSSGST</sequence>
<accession>A0A6G0IFP2</accession>
<feature type="compositionally biased region" description="Polar residues" evidence="1">
    <location>
        <begin position="73"/>
        <end position="96"/>
    </location>
</feature>